<evidence type="ECO:0000256" key="3">
    <source>
        <dbReference type="ARBA" id="ARBA00023012"/>
    </source>
</evidence>
<dbReference type="Proteomes" id="UP000242520">
    <property type="component" value="Unassembled WGS sequence"/>
</dbReference>
<dbReference type="GO" id="GO:0006355">
    <property type="term" value="P:regulation of DNA-templated transcription"/>
    <property type="evidence" value="ECO:0007669"/>
    <property type="project" value="InterPro"/>
</dbReference>
<dbReference type="InterPro" id="IPR036388">
    <property type="entry name" value="WH-like_DNA-bd_sf"/>
</dbReference>
<keyword evidence="13" id="KW-1185">Reference proteome</keyword>
<feature type="domain" description="OmpR/PhoB-type" evidence="11">
    <location>
        <begin position="129"/>
        <end position="228"/>
    </location>
</feature>
<organism evidence="12 13">
    <name type="scientific">Tepidibacter thalassicus DSM 15285</name>
    <dbReference type="NCBI Taxonomy" id="1123350"/>
    <lineage>
        <taxon>Bacteria</taxon>
        <taxon>Bacillati</taxon>
        <taxon>Bacillota</taxon>
        <taxon>Clostridia</taxon>
        <taxon>Peptostreptococcales</taxon>
        <taxon>Peptostreptococcaceae</taxon>
        <taxon>Tepidibacter</taxon>
    </lineage>
</organism>
<dbReference type="Gene3D" id="3.40.50.2300">
    <property type="match status" value="1"/>
</dbReference>
<accession>A0A1M5S0P3</accession>
<dbReference type="SMART" id="SM00862">
    <property type="entry name" value="Trans_reg_C"/>
    <property type="match status" value="1"/>
</dbReference>
<name>A0A1M5S0P3_9FIRM</name>
<evidence type="ECO:0000256" key="2">
    <source>
        <dbReference type="ARBA" id="ARBA00022553"/>
    </source>
</evidence>
<keyword evidence="6" id="KW-0804">Transcription</keyword>
<evidence type="ECO:0000256" key="4">
    <source>
        <dbReference type="ARBA" id="ARBA00023015"/>
    </source>
</evidence>
<dbReference type="SMART" id="SM00448">
    <property type="entry name" value="REC"/>
    <property type="match status" value="1"/>
</dbReference>
<proteinExistence type="predicted"/>
<keyword evidence="3" id="KW-0902">Two-component regulatory system</keyword>
<comment type="function">
    <text evidence="7">May play the central regulatory role in sporulation. It may be an element of the effector pathway responsible for the activation of sporulation genes in response to nutritional stress. Spo0A may act in concert with spo0H (a sigma factor) to control the expression of some genes that are critical to the sporulation process.</text>
</comment>
<evidence type="ECO:0000259" key="11">
    <source>
        <dbReference type="PROSITE" id="PS51755"/>
    </source>
</evidence>
<dbReference type="AlphaFoldDB" id="A0A1M5S0P3"/>
<evidence type="ECO:0000256" key="1">
    <source>
        <dbReference type="ARBA" id="ARBA00018672"/>
    </source>
</evidence>
<dbReference type="Gene3D" id="6.10.250.690">
    <property type="match status" value="1"/>
</dbReference>
<gene>
    <name evidence="12" type="ORF">SAMN02744040_01583</name>
</gene>
<dbReference type="InterPro" id="IPR039420">
    <property type="entry name" value="WalR-like"/>
</dbReference>
<dbReference type="GO" id="GO:0032993">
    <property type="term" value="C:protein-DNA complex"/>
    <property type="evidence" value="ECO:0007669"/>
    <property type="project" value="TreeGrafter"/>
</dbReference>
<dbReference type="PROSITE" id="PS50110">
    <property type="entry name" value="RESPONSE_REGULATORY"/>
    <property type="match status" value="1"/>
</dbReference>
<dbReference type="InterPro" id="IPR011006">
    <property type="entry name" value="CheY-like_superfamily"/>
</dbReference>
<dbReference type="CDD" id="cd00383">
    <property type="entry name" value="trans_reg_C"/>
    <property type="match status" value="1"/>
</dbReference>
<keyword evidence="2 8" id="KW-0597">Phosphoprotein</keyword>
<evidence type="ECO:0000313" key="13">
    <source>
        <dbReference type="Proteomes" id="UP000242520"/>
    </source>
</evidence>
<dbReference type="GO" id="GO:0000976">
    <property type="term" value="F:transcription cis-regulatory region binding"/>
    <property type="evidence" value="ECO:0007669"/>
    <property type="project" value="TreeGrafter"/>
</dbReference>
<dbReference type="Gene3D" id="1.10.10.10">
    <property type="entry name" value="Winged helix-like DNA-binding domain superfamily/Winged helix DNA-binding domain"/>
    <property type="match status" value="1"/>
</dbReference>
<dbReference type="PANTHER" id="PTHR48111">
    <property type="entry name" value="REGULATOR OF RPOS"/>
    <property type="match status" value="1"/>
</dbReference>
<dbReference type="Pfam" id="PF00072">
    <property type="entry name" value="Response_reg"/>
    <property type="match status" value="1"/>
</dbReference>
<evidence type="ECO:0000256" key="9">
    <source>
        <dbReference type="PROSITE-ProRule" id="PRU01091"/>
    </source>
</evidence>
<dbReference type="FunFam" id="1.10.10.10:FF:000018">
    <property type="entry name" value="DNA-binding response regulator ResD"/>
    <property type="match status" value="1"/>
</dbReference>
<dbReference type="STRING" id="1123350.SAMN02744040_01583"/>
<dbReference type="CDD" id="cd17574">
    <property type="entry name" value="REC_OmpR"/>
    <property type="match status" value="1"/>
</dbReference>
<dbReference type="SUPFAM" id="SSF52172">
    <property type="entry name" value="CheY-like"/>
    <property type="match status" value="1"/>
</dbReference>
<dbReference type="Pfam" id="PF00486">
    <property type="entry name" value="Trans_reg_C"/>
    <property type="match status" value="1"/>
</dbReference>
<feature type="DNA-binding region" description="OmpR/PhoB-type" evidence="9">
    <location>
        <begin position="129"/>
        <end position="228"/>
    </location>
</feature>
<reference evidence="13" key="1">
    <citation type="submission" date="2016-11" db="EMBL/GenBank/DDBJ databases">
        <authorList>
            <person name="Varghese N."/>
            <person name="Submissions S."/>
        </authorList>
    </citation>
    <scope>NUCLEOTIDE SEQUENCE [LARGE SCALE GENOMIC DNA]</scope>
    <source>
        <strain evidence="13">DSM 15285</strain>
    </source>
</reference>
<evidence type="ECO:0000313" key="12">
    <source>
        <dbReference type="EMBL" id="SHH31971.1"/>
    </source>
</evidence>
<evidence type="ECO:0000256" key="6">
    <source>
        <dbReference type="ARBA" id="ARBA00023163"/>
    </source>
</evidence>
<evidence type="ECO:0000259" key="10">
    <source>
        <dbReference type="PROSITE" id="PS50110"/>
    </source>
</evidence>
<keyword evidence="4" id="KW-0805">Transcription regulation</keyword>
<dbReference type="InterPro" id="IPR001867">
    <property type="entry name" value="OmpR/PhoB-type_DNA-bd"/>
</dbReference>
<dbReference type="FunFam" id="3.40.50.2300:FF:000001">
    <property type="entry name" value="DNA-binding response regulator PhoB"/>
    <property type="match status" value="1"/>
</dbReference>
<dbReference type="InterPro" id="IPR001789">
    <property type="entry name" value="Sig_transdc_resp-reg_receiver"/>
</dbReference>
<feature type="domain" description="Response regulatory" evidence="10">
    <location>
        <begin position="4"/>
        <end position="117"/>
    </location>
</feature>
<dbReference type="EMBL" id="FQXH01000016">
    <property type="protein sequence ID" value="SHH31971.1"/>
    <property type="molecule type" value="Genomic_DNA"/>
</dbReference>
<sequence length="231" mass="26978">MNINILIAEDEEDIRNLLVLHLSKEGYNIFEASNGIEALKIFYKEDIDLLLLDVMMPKMDGFKVLTKVRETSQIPVIFLTARSEECDKVLGLGLGADDYVVKPFSIIEITSRVQAQLRRYINYSQKESKYIITNGDLILDLKNYVLKKNNQILDLNPKEFKIISVFMENIGKVYTKKQLYELVWENIYYGDDNTIMVHISHLREKIEDNPKKPKYLKTIRGIGYRMEKCNE</sequence>
<dbReference type="PROSITE" id="PS51755">
    <property type="entry name" value="OMPR_PHOB"/>
    <property type="match status" value="1"/>
</dbReference>
<evidence type="ECO:0000256" key="7">
    <source>
        <dbReference type="ARBA" id="ARBA00024867"/>
    </source>
</evidence>
<dbReference type="PANTHER" id="PTHR48111:SF40">
    <property type="entry name" value="PHOSPHATE REGULON TRANSCRIPTIONAL REGULATORY PROTEIN PHOB"/>
    <property type="match status" value="1"/>
</dbReference>
<feature type="modified residue" description="4-aspartylphosphate" evidence="8">
    <location>
        <position position="53"/>
    </location>
</feature>
<protein>
    <recommendedName>
        <fullName evidence="1">Stage 0 sporulation protein A homolog</fullName>
    </recommendedName>
</protein>
<dbReference type="RefSeq" id="WP_072725315.1">
    <property type="nucleotide sequence ID" value="NZ_FQXH01000016.1"/>
</dbReference>
<dbReference type="GO" id="GO:0000156">
    <property type="term" value="F:phosphorelay response regulator activity"/>
    <property type="evidence" value="ECO:0007669"/>
    <property type="project" value="TreeGrafter"/>
</dbReference>
<keyword evidence="5 9" id="KW-0238">DNA-binding</keyword>
<evidence type="ECO:0000256" key="8">
    <source>
        <dbReference type="PROSITE-ProRule" id="PRU00169"/>
    </source>
</evidence>
<evidence type="ECO:0000256" key="5">
    <source>
        <dbReference type="ARBA" id="ARBA00023125"/>
    </source>
</evidence>
<dbReference type="GO" id="GO:0005829">
    <property type="term" value="C:cytosol"/>
    <property type="evidence" value="ECO:0007669"/>
    <property type="project" value="TreeGrafter"/>
</dbReference>